<dbReference type="InterPro" id="IPR012340">
    <property type="entry name" value="NA-bd_OB-fold"/>
</dbReference>
<keyword evidence="8" id="KW-0694">RNA-binding</keyword>
<proteinExistence type="inferred from homology"/>
<evidence type="ECO:0000256" key="4">
    <source>
        <dbReference type="ARBA" id="ARBA00022490"/>
    </source>
</evidence>
<comment type="subcellular location">
    <subcellularLocation>
        <location evidence="2">Cytoplasm</location>
    </subcellularLocation>
</comment>
<dbReference type="Proteomes" id="UP000295565">
    <property type="component" value="Unassembled WGS sequence"/>
</dbReference>
<keyword evidence="7" id="KW-0269">Exonuclease</keyword>
<keyword evidence="13" id="KW-1185">Reference proteome</keyword>
<dbReference type="Pfam" id="PF00773">
    <property type="entry name" value="RNB"/>
    <property type="match status" value="1"/>
</dbReference>
<evidence type="ECO:0000256" key="1">
    <source>
        <dbReference type="ARBA" id="ARBA00001849"/>
    </source>
</evidence>
<comment type="similarity">
    <text evidence="3">Belongs to the RNR ribonuclease family. RNase II subfamily.</text>
</comment>
<dbReference type="Gene3D" id="2.40.50.640">
    <property type="match status" value="1"/>
</dbReference>
<evidence type="ECO:0000256" key="9">
    <source>
        <dbReference type="NCBIfam" id="TIGR02062"/>
    </source>
</evidence>
<dbReference type="PANTHER" id="PTHR23355">
    <property type="entry name" value="RIBONUCLEASE"/>
    <property type="match status" value="1"/>
</dbReference>
<feature type="domain" description="RNB" evidence="11">
    <location>
        <begin position="191"/>
        <end position="521"/>
    </location>
</feature>
<dbReference type="Gene3D" id="2.40.50.140">
    <property type="entry name" value="Nucleic acid-binding proteins"/>
    <property type="match status" value="2"/>
</dbReference>
<dbReference type="PANTHER" id="PTHR23355:SF37">
    <property type="entry name" value="EXORIBONUCLEASE 2"/>
    <property type="match status" value="1"/>
</dbReference>
<evidence type="ECO:0000256" key="6">
    <source>
        <dbReference type="ARBA" id="ARBA00022801"/>
    </source>
</evidence>
<organism evidence="12 13">
    <name type="scientific">Celerinatantimonas diazotrophica</name>
    <dbReference type="NCBI Taxonomy" id="412034"/>
    <lineage>
        <taxon>Bacteria</taxon>
        <taxon>Pseudomonadati</taxon>
        <taxon>Pseudomonadota</taxon>
        <taxon>Gammaproteobacteria</taxon>
        <taxon>Celerinatantimonadaceae</taxon>
        <taxon>Celerinatantimonas</taxon>
    </lineage>
</organism>
<evidence type="ECO:0000256" key="3">
    <source>
        <dbReference type="ARBA" id="ARBA00009925"/>
    </source>
</evidence>
<evidence type="ECO:0000313" key="12">
    <source>
        <dbReference type="EMBL" id="TCK47651.1"/>
    </source>
</evidence>
<evidence type="ECO:0000256" key="8">
    <source>
        <dbReference type="ARBA" id="ARBA00022884"/>
    </source>
</evidence>
<evidence type="ECO:0000259" key="10">
    <source>
        <dbReference type="SMART" id="SM00357"/>
    </source>
</evidence>
<dbReference type="GO" id="GO:0005829">
    <property type="term" value="C:cytosol"/>
    <property type="evidence" value="ECO:0007669"/>
    <property type="project" value="TreeGrafter"/>
</dbReference>
<comment type="caution">
    <text evidence="12">The sequence shown here is derived from an EMBL/GenBank/DDBJ whole genome shotgun (WGS) entry which is preliminary data.</text>
</comment>
<dbReference type="InterPro" id="IPR050180">
    <property type="entry name" value="RNR_Ribonuclease"/>
</dbReference>
<dbReference type="InterPro" id="IPR004476">
    <property type="entry name" value="RNase_II/RNase_R"/>
</dbReference>
<dbReference type="SUPFAM" id="SSF50249">
    <property type="entry name" value="Nucleic acid-binding proteins"/>
    <property type="match status" value="4"/>
</dbReference>
<evidence type="ECO:0000313" key="13">
    <source>
        <dbReference type="Proteomes" id="UP000295565"/>
    </source>
</evidence>
<dbReference type="EC" id="3.1.13.1" evidence="9"/>
<comment type="catalytic activity">
    <reaction evidence="1">
        <text>Exonucleolytic cleavage in the 3'- to 5'-direction to yield nucleoside 5'-phosphates.</text>
        <dbReference type="EC" id="3.1.13.1"/>
    </reaction>
</comment>
<keyword evidence="4" id="KW-0963">Cytoplasm</keyword>
<sequence length="648" mass="73668">MFKDNPLLQQLKKQIKDSLPTAEGQVKATERGFGFLQCEGNKSYFITPSQMKRVMHGDKVSGIIRDGSDGKQSFEPEKLIEAGIDEFIGQVHFSRDGRPAVIPDHPLINFPINAKVNKKVTEKLGKQDWVVAKMLRHPLNDRDFYCEVQKVIAKSSDQFARWKATTARHHLAWDAPADLDEYTLAQESLERRDITDVDFFTIDAESTLDMDDALHIEKIADGWELLVAIADPSAYITPNNPLEETARERGFTLYLPAHTVPMLPAHLADELCSLHPEQKRPTLCARIRIDNTGQLNYSETEFFAAWMQSKHRLNYENVSDWIESDGQSSWQPGSNLLAIQLKELQAMTAQRTSWRQKNAIVFADRPDYRFEINPDGSVADIHCEPRRIANRMVEEAMIAANISAAKTLNDHFGFAVFNSHAGFDENKIAQVEEIVKQAGIEMSREELLSFEGFCKLRRQLDNDEMTYLDLRLRKFYSFSEYSAQAKPHFGLGEPCYGTWTSPIRKYGDLLNHRLLKAMLLNEQVDSPLDEALSVHLGECRRAHKFAERNMSDYLYSEFYSRHLKERGNEQGQLIDVTRGGLKVRINETGAVAFVPATKVHAVKDQLNCDSDNGKVFINGECKYQLGDELFINVCEVKQNGSSLIAELV</sequence>
<dbReference type="GO" id="GO:0003723">
    <property type="term" value="F:RNA binding"/>
    <property type="evidence" value="ECO:0007669"/>
    <property type="project" value="UniProtKB-KW"/>
</dbReference>
<dbReference type="EMBL" id="SMGD01000014">
    <property type="protein sequence ID" value="TCK47651.1"/>
    <property type="molecule type" value="Genomic_DNA"/>
</dbReference>
<dbReference type="SMART" id="SM00357">
    <property type="entry name" value="CSP"/>
    <property type="match status" value="1"/>
</dbReference>
<dbReference type="SMART" id="SM00955">
    <property type="entry name" value="RNB"/>
    <property type="match status" value="1"/>
</dbReference>
<protein>
    <recommendedName>
        <fullName evidence="9">Exoribonuclease II</fullName>
        <ecNumber evidence="9">3.1.13.1</ecNumber>
    </recommendedName>
</protein>
<dbReference type="InterPro" id="IPR001900">
    <property type="entry name" value="RNase_II/R"/>
</dbReference>
<feature type="domain" description="Cold-shock" evidence="10">
    <location>
        <begin position="23"/>
        <end position="79"/>
    </location>
</feature>
<dbReference type="GO" id="GO:0006402">
    <property type="term" value="P:mRNA catabolic process"/>
    <property type="evidence" value="ECO:0007669"/>
    <property type="project" value="TreeGrafter"/>
</dbReference>
<dbReference type="GO" id="GO:0008859">
    <property type="term" value="F:exoribonuclease II activity"/>
    <property type="evidence" value="ECO:0007669"/>
    <property type="project" value="UniProtKB-UniRule"/>
</dbReference>
<dbReference type="Pfam" id="PF08206">
    <property type="entry name" value="OB_RNB"/>
    <property type="match status" value="1"/>
</dbReference>
<keyword evidence="5" id="KW-0540">Nuclease</keyword>
<dbReference type="InterPro" id="IPR011129">
    <property type="entry name" value="CSD"/>
</dbReference>
<keyword evidence="6" id="KW-0378">Hydrolase</keyword>
<dbReference type="InterPro" id="IPR013223">
    <property type="entry name" value="RNase_B_OB_dom"/>
</dbReference>
<dbReference type="NCBIfam" id="TIGR02062">
    <property type="entry name" value="RNase_B"/>
    <property type="match status" value="1"/>
</dbReference>
<dbReference type="InterPro" id="IPR011804">
    <property type="entry name" value="RNase_II"/>
</dbReference>
<reference evidence="12 13" key="1">
    <citation type="submission" date="2019-03" db="EMBL/GenBank/DDBJ databases">
        <title>Genomic Encyclopedia of Type Strains, Phase IV (KMG-IV): sequencing the most valuable type-strain genomes for metagenomic binning, comparative biology and taxonomic classification.</title>
        <authorList>
            <person name="Goeker M."/>
        </authorList>
    </citation>
    <scope>NUCLEOTIDE SEQUENCE [LARGE SCALE GENOMIC DNA]</scope>
    <source>
        <strain evidence="12 13">DSM 18577</strain>
    </source>
</reference>
<dbReference type="NCBIfam" id="TIGR00358">
    <property type="entry name" value="3_prime_RNase"/>
    <property type="match status" value="1"/>
</dbReference>
<evidence type="ECO:0000256" key="2">
    <source>
        <dbReference type="ARBA" id="ARBA00004496"/>
    </source>
</evidence>
<gene>
    <name evidence="12" type="ORF">EV690_2688</name>
</gene>
<accession>A0A4V2PNM6</accession>
<evidence type="ECO:0000256" key="7">
    <source>
        <dbReference type="ARBA" id="ARBA00022839"/>
    </source>
</evidence>
<dbReference type="AlphaFoldDB" id="A0A4V2PNM6"/>
<dbReference type="RefSeq" id="WP_131913453.1">
    <property type="nucleotide sequence ID" value="NZ_OU594967.1"/>
</dbReference>
<evidence type="ECO:0000259" key="11">
    <source>
        <dbReference type="SMART" id="SM00955"/>
    </source>
</evidence>
<evidence type="ECO:0000256" key="5">
    <source>
        <dbReference type="ARBA" id="ARBA00022722"/>
    </source>
</evidence>
<dbReference type="OrthoDB" id="9764149at2"/>
<dbReference type="NCBIfam" id="NF003455">
    <property type="entry name" value="PRK05054.1"/>
    <property type="match status" value="1"/>
</dbReference>
<name>A0A4V2PNM6_9GAMM</name>